<dbReference type="Gramene" id="TVU04221">
    <property type="protein sequence ID" value="TVU04221"/>
    <property type="gene ID" value="EJB05_50200"/>
</dbReference>
<organism evidence="2 3">
    <name type="scientific">Eragrostis curvula</name>
    <name type="common">weeping love grass</name>
    <dbReference type="NCBI Taxonomy" id="38414"/>
    <lineage>
        <taxon>Eukaryota</taxon>
        <taxon>Viridiplantae</taxon>
        <taxon>Streptophyta</taxon>
        <taxon>Embryophyta</taxon>
        <taxon>Tracheophyta</taxon>
        <taxon>Spermatophyta</taxon>
        <taxon>Magnoliopsida</taxon>
        <taxon>Liliopsida</taxon>
        <taxon>Poales</taxon>
        <taxon>Poaceae</taxon>
        <taxon>PACMAD clade</taxon>
        <taxon>Chloridoideae</taxon>
        <taxon>Eragrostideae</taxon>
        <taxon>Eragrostidinae</taxon>
        <taxon>Eragrostis</taxon>
    </lineage>
</organism>
<feature type="compositionally biased region" description="Polar residues" evidence="1">
    <location>
        <begin position="30"/>
        <end position="39"/>
    </location>
</feature>
<feature type="region of interest" description="Disordered" evidence="1">
    <location>
        <begin position="1"/>
        <end position="68"/>
    </location>
</feature>
<feature type="compositionally biased region" description="Basic and acidic residues" evidence="1">
    <location>
        <begin position="55"/>
        <end position="67"/>
    </location>
</feature>
<feature type="region of interest" description="Disordered" evidence="1">
    <location>
        <begin position="208"/>
        <end position="233"/>
    </location>
</feature>
<accession>A0A5J9T0A3</accession>
<dbReference type="EMBL" id="RWGY01000086">
    <property type="protein sequence ID" value="TVU04221.1"/>
    <property type="molecule type" value="Genomic_DNA"/>
</dbReference>
<proteinExistence type="predicted"/>
<name>A0A5J9T0A3_9POAL</name>
<feature type="non-terminal residue" evidence="2">
    <location>
        <position position="1"/>
    </location>
</feature>
<dbReference type="AlphaFoldDB" id="A0A5J9T0A3"/>
<dbReference type="Proteomes" id="UP000324897">
    <property type="component" value="Unassembled WGS sequence"/>
</dbReference>
<evidence type="ECO:0000256" key="1">
    <source>
        <dbReference type="SAM" id="MobiDB-lite"/>
    </source>
</evidence>
<sequence length="393" mass="45502">ADRVFLNPAARLPDSLPLPFPSLPNPSRRTNQTQAQALSAPSLRPPPRGDSGSMWRREDDVFSRSSREEDDEEALRWTALERLPTHDRVRSTIVLLGLGGDEAAVAAAKGVVDVDVLRLGPRERRVLLERPVRVADEDNKRFLLKLKERVNRVQNLDAEAEESIGSSGLAPYCPEYLNSIINTVKQSSCPPVSARCRKRRTRYTYCPAADNARPPRRQRHHQALQQSDPQRAVGHEMTEFVPERTAAYISRHDLTRRLQWEGKRPMLSLTTFSRHMQVYCEKQVLILFDIQRCYTQEEKSEPLENMNDDPVIRFLNWLYAKKRKELQEHQRLKDVQLPEEQKDVRHLDEILCFINRNGVYEEHPSLDKIIPRIYELDAVPFMVLGEKGRDFKD</sequence>
<comment type="caution">
    <text evidence="2">The sequence shown here is derived from an EMBL/GenBank/DDBJ whole genome shotgun (WGS) entry which is preliminary data.</text>
</comment>
<protein>
    <submittedName>
        <fullName evidence="2">Uncharacterized protein</fullName>
    </submittedName>
</protein>
<gene>
    <name evidence="2" type="ORF">EJB05_50200</name>
</gene>
<reference evidence="2 3" key="1">
    <citation type="journal article" date="2019" name="Sci. Rep.">
        <title>A high-quality genome of Eragrostis curvula grass provides insights into Poaceae evolution and supports new strategies to enhance forage quality.</title>
        <authorList>
            <person name="Carballo J."/>
            <person name="Santos B.A.C.M."/>
            <person name="Zappacosta D."/>
            <person name="Garbus I."/>
            <person name="Selva J.P."/>
            <person name="Gallo C.A."/>
            <person name="Diaz A."/>
            <person name="Albertini E."/>
            <person name="Caccamo M."/>
            <person name="Echenique V."/>
        </authorList>
    </citation>
    <scope>NUCLEOTIDE SEQUENCE [LARGE SCALE GENOMIC DNA]</scope>
    <source>
        <strain evidence="3">cv. Victoria</strain>
        <tissue evidence="2">Leaf</tissue>
    </source>
</reference>
<keyword evidence="3" id="KW-1185">Reference proteome</keyword>
<dbReference type="PANTHER" id="PTHR48040">
    <property type="entry name" value="PLEIOTROPIC DRUG RESISTANCE PROTEIN 1-LIKE ISOFORM X1"/>
    <property type="match status" value="1"/>
</dbReference>
<dbReference type="PANTHER" id="PTHR48040:SF35">
    <property type="entry name" value="ABC TRANSPORTER G FAMILY MEMBER 39-LIKE"/>
    <property type="match status" value="1"/>
</dbReference>
<evidence type="ECO:0000313" key="2">
    <source>
        <dbReference type="EMBL" id="TVU04221.1"/>
    </source>
</evidence>
<evidence type="ECO:0000313" key="3">
    <source>
        <dbReference type="Proteomes" id="UP000324897"/>
    </source>
</evidence>